<reference evidence="7" key="1">
    <citation type="submission" date="2015-11" db="EMBL/GenBank/DDBJ databases">
        <authorList>
            <person name="Dugat-Bony E."/>
        </authorList>
    </citation>
    <scope>NUCLEOTIDE SEQUENCE [LARGE SCALE GENOMIC DNA]</scope>
    <source>
        <strain evidence="7">Mu292</strain>
    </source>
</reference>
<gene>
    <name evidence="6" type="ORF">CVAR292_00412</name>
</gene>
<evidence type="ECO:0000259" key="5">
    <source>
        <dbReference type="Pfam" id="PF00296"/>
    </source>
</evidence>
<evidence type="ECO:0000313" key="7">
    <source>
        <dbReference type="Proteomes" id="UP000182498"/>
    </source>
</evidence>
<dbReference type="InterPro" id="IPR051260">
    <property type="entry name" value="Diverse_substr_monoxygenases"/>
</dbReference>
<name>A0A0X2NK18_9CORY</name>
<keyword evidence="1" id="KW-0285">Flavoprotein</keyword>
<dbReference type="OMA" id="QRIWPAS"/>
<dbReference type="RefSeq" id="WP_014011028.1">
    <property type="nucleotide sequence ID" value="NZ_FAUH01000002.1"/>
</dbReference>
<dbReference type="InterPro" id="IPR011251">
    <property type="entry name" value="Luciferase-like_dom"/>
</dbReference>
<keyword evidence="3" id="KW-0560">Oxidoreductase</keyword>
<sequence length="233" mass="25456">MYLGVLPSSPWQHQRIWPASPDFTAHSMDPAFYTDLTRNCDQAGIDFLFLPDKQVANASPPDPAVADSWFDPLTLLAFLAAQTDRIGLVPTLSTTWFEPFPLARQIISLDHLSGGRAGWNAVSSHPGLEDANFAHRPALAPEEMKARHAEAVSLVKALWSSWDSDAATHDAATAQWFRPGSVRPVDHHGEFFDVTGPLTLSRSPQDSPVLFMAGASENFLRTAAKDAGTRRPA</sequence>
<dbReference type="InterPro" id="IPR036661">
    <property type="entry name" value="Luciferase-like_sf"/>
</dbReference>
<evidence type="ECO:0000256" key="2">
    <source>
        <dbReference type="ARBA" id="ARBA00022643"/>
    </source>
</evidence>
<keyword evidence="4 6" id="KW-0503">Monooxygenase</keyword>
<dbReference type="AlphaFoldDB" id="A0A0X2NK18"/>
<dbReference type="GO" id="GO:0016705">
    <property type="term" value="F:oxidoreductase activity, acting on paired donors, with incorporation or reduction of molecular oxygen"/>
    <property type="evidence" value="ECO:0007669"/>
    <property type="project" value="InterPro"/>
</dbReference>
<keyword evidence="2" id="KW-0288">FMN</keyword>
<dbReference type="PANTHER" id="PTHR30011">
    <property type="entry name" value="ALKANESULFONATE MONOOXYGENASE-RELATED"/>
    <property type="match status" value="1"/>
</dbReference>
<evidence type="ECO:0000313" key="6">
    <source>
        <dbReference type="EMBL" id="CUU65099.1"/>
    </source>
</evidence>
<dbReference type="Gene3D" id="3.20.20.30">
    <property type="entry name" value="Luciferase-like domain"/>
    <property type="match status" value="1"/>
</dbReference>
<accession>A0A0X2NK18</accession>
<dbReference type="EMBL" id="FAUH01000002">
    <property type="protein sequence ID" value="CUU65099.1"/>
    <property type="molecule type" value="Genomic_DNA"/>
</dbReference>
<protein>
    <submittedName>
        <fullName evidence="6">Luciferase-like monooxygenase</fullName>
    </submittedName>
</protein>
<dbReference type="SUPFAM" id="SSF51679">
    <property type="entry name" value="Bacterial luciferase-like"/>
    <property type="match status" value="1"/>
</dbReference>
<dbReference type="Proteomes" id="UP000182498">
    <property type="component" value="Unassembled WGS sequence"/>
</dbReference>
<evidence type="ECO:0000256" key="4">
    <source>
        <dbReference type="ARBA" id="ARBA00023033"/>
    </source>
</evidence>
<dbReference type="GO" id="GO:0004497">
    <property type="term" value="F:monooxygenase activity"/>
    <property type="evidence" value="ECO:0007669"/>
    <property type="project" value="UniProtKB-KW"/>
</dbReference>
<keyword evidence="7" id="KW-1185">Reference proteome</keyword>
<proteinExistence type="predicted"/>
<dbReference type="Pfam" id="PF00296">
    <property type="entry name" value="Bac_luciferase"/>
    <property type="match status" value="1"/>
</dbReference>
<evidence type="ECO:0000256" key="1">
    <source>
        <dbReference type="ARBA" id="ARBA00022630"/>
    </source>
</evidence>
<organism evidence="6 7">
    <name type="scientific">Corynebacterium variabile</name>
    <dbReference type="NCBI Taxonomy" id="1727"/>
    <lineage>
        <taxon>Bacteria</taxon>
        <taxon>Bacillati</taxon>
        <taxon>Actinomycetota</taxon>
        <taxon>Actinomycetes</taxon>
        <taxon>Mycobacteriales</taxon>
        <taxon>Corynebacteriaceae</taxon>
        <taxon>Corynebacterium</taxon>
    </lineage>
</organism>
<evidence type="ECO:0000256" key="3">
    <source>
        <dbReference type="ARBA" id="ARBA00023002"/>
    </source>
</evidence>
<dbReference type="OrthoDB" id="8320141at2"/>
<feature type="domain" description="Luciferase-like" evidence="5">
    <location>
        <begin position="25"/>
        <end position="227"/>
    </location>
</feature>
<dbReference type="PANTHER" id="PTHR30011:SF16">
    <property type="entry name" value="C2H2 FINGER DOMAIN TRANSCRIPTION FACTOR (EUROFUNG)-RELATED"/>
    <property type="match status" value="1"/>
</dbReference>